<proteinExistence type="predicted"/>
<dbReference type="GO" id="GO:0016788">
    <property type="term" value="F:hydrolase activity, acting on ester bonds"/>
    <property type="evidence" value="ECO:0007669"/>
    <property type="project" value="InterPro"/>
</dbReference>
<dbReference type="Proteomes" id="UP000683246">
    <property type="component" value="Chromosome"/>
</dbReference>
<dbReference type="SUPFAM" id="SSF54106">
    <property type="entry name" value="LysM domain"/>
    <property type="match status" value="1"/>
</dbReference>
<dbReference type="InterPro" id="IPR036779">
    <property type="entry name" value="LysM_dom_sf"/>
</dbReference>
<dbReference type="InterPro" id="IPR008334">
    <property type="entry name" value="5'-Nucleotdase_C"/>
</dbReference>
<sequence length="1139" mass="125319">MVKNKKIALVLMIVLVLSSLPFNAFAKSYVVQEGDVLWKIAKKYDIDYKKLAEYNQLKNPHLIYEGQKLEIPEKNSTSSTSDDQITILGTADLHGRIYAYEYAIDSVDKDAGLAKIQTILKRERDKDPDALVMDVGDTIQDNSAELFNDLPVHPMVQAMNEMAFDVWALGNHEFNFEKSLIDRNIAAFNGTVLSANIYKEGTDERYVDGWKVFDVNGVRVAVIGMIPPNVPVWEASAPSHFQGLAFTDVAEETAKAIKELEGQYDVLVGAYHLGPDGQYGYDGIEAIAEKFPQFDVIFGGHAHMKYQNEVNGVKLIEPGKYGWALAKATIDIQKTADGYEVTGVNTENLETYEEKEDQGIMDTFAFVHNQSVDDANTVVGTIEEDFVKNVDYITNEASVTTMPTTQVEDTALIDLINEVQMFYTDSAISSAAAFKSDMNLVKGEFKKKDVANIYKYPNTLVGVNITGANLKAYMEWSASYYNTYTPGDVTISFDPEIRGYNYDMFAGVTYDIDISKPAGSRITNLKLVGEDIVDDATYKLAINNYRFGTLTSNGWVTDEDKYYDSYDLMQDAGRIRDLIIKYIKEEKNGVALPVVDNNWKLIGADLSHPLKEDIYNMIKEGTITIPTSEDGRTRNVKAVNVYDLMEEGKFEGYTPLTILHTNDMHGFFIEGKYDGMGAAKLATFVRQMREANPNTLYIDAGDALQGHNLVTLSKGEEGIKVLNALGIDAMAAGNHEFDYGSDQMVKLAEMLDFPMLAANVVKEDNALILDDSMILNVGNLKVGIFGLATPETTYKSHPDNTAGLTFLDIYETSDKMVKKLQDQGADIIIAAAHIGEEGEYTTDKLAEKVTGIDVIVDGHSHSTYDFGRMVNETLIVTAGEKTRNVGVVELLIKDGKVVKKQARMFKKEQAAALEDDKEMTEIIAGIKKANDTITEEVVAESPIELVGEKELVRTGNTNLGNLLAEALLDISKADVALTNGGGIRSSINAGPVTKGEVLTVLPYGNTVRVIELTGADIITAIEHGIDSYPEAKGAFPHIAGMTVEFDASKDAGNRVTTLMIGGKPVDKTKTYTLVTNDFLVAGGDGYLMFKGKKVVAEFGAMDEVLIDFMNKHGFDKALEDDRIKDISEAVSVLELQVAA</sequence>
<dbReference type="SUPFAM" id="SSF55816">
    <property type="entry name" value="5'-nucleotidase (syn. UDP-sugar hydrolase), C-terminal domain"/>
    <property type="match status" value="2"/>
</dbReference>
<keyword evidence="5" id="KW-1185">Reference proteome</keyword>
<feature type="domain" description="LysM" evidence="3">
    <location>
        <begin position="27"/>
        <end position="71"/>
    </location>
</feature>
<dbReference type="InterPro" id="IPR029052">
    <property type="entry name" value="Metallo-depent_PP-like"/>
</dbReference>
<dbReference type="PANTHER" id="PTHR11575:SF24">
    <property type="entry name" value="5'-NUCLEOTIDASE"/>
    <property type="match status" value="1"/>
</dbReference>
<dbReference type="KEGG" id="vpy:HZI73_17110"/>
<dbReference type="InterPro" id="IPR006146">
    <property type="entry name" value="5'-Nucleotdase_CS"/>
</dbReference>
<dbReference type="CDD" id="cd00845">
    <property type="entry name" value="MPP_UshA_N_like"/>
    <property type="match status" value="1"/>
</dbReference>
<dbReference type="RefSeq" id="WP_212694593.1">
    <property type="nucleotide sequence ID" value="NZ_CP058649.1"/>
</dbReference>
<dbReference type="InterPro" id="IPR006179">
    <property type="entry name" value="5_nucleotidase/apyrase"/>
</dbReference>
<dbReference type="SMART" id="SM00257">
    <property type="entry name" value="LysM"/>
    <property type="match status" value="1"/>
</dbReference>
<dbReference type="GO" id="GO:0000166">
    <property type="term" value="F:nucleotide binding"/>
    <property type="evidence" value="ECO:0007669"/>
    <property type="project" value="InterPro"/>
</dbReference>
<dbReference type="PROSITE" id="PS00786">
    <property type="entry name" value="5_NUCLEOTIDASE_2"/>
    <property type="match status" value="1"/>
</dbReference>
<dbReference type="Pfam" id="PF01476">
    <property type="entry name" value="LysM"/>
    <property type="match status" value="1"/>
</dbReference>
<evidence type="ECO:0000313" key="4">
    <source>
        <dbReference type="EMBL" id="QUI23903.1"/>
    </source>
</evidence>
<dbReference type="PROSITE" id="PS00785">
    <property type="entry name" value="5_NUCLEOTIDASE_1"/>
    <property type="match status" value="1"/>
</dbReference>
<evidence type="ECO:0000256" key="1">
    <source>
        <dbReference type="ARBA" id="ARBA00022729"/>
    </source>
</evidence>
<evidence type="ECO:0000256" key="2">
    <source>
        <dbReference type="SAM" id="SignalP"/>
    </source>
</evidence>
<evidence type="ECO:0000259" key="3">
    <source>
        <dbReference type="PROSITE" id="PS51782"/>
    </source>
</evidence>
<dbReference type="Gene3D" id="3.10.350.10">
    <property type="entry name" value="LysM domain"/>
    <property type="match status" value="1"/>
</dbReference>
<dbReference type="PANTHER" id="PTHR11575">
    <property type="entry name" value="5'-NUCLEOTIDASE-RELATED"/>
    <property type="match status" value="1"/>
</dbReference>
<dbReference type="InterPro" id="IPR018392">
    <property type="entry name" value="LysM"/>
</dbReference>
<feature type="signal peptide" evidence="2">
    <location>
        <begin position="1"/>
        <end position="26"/>
    </location>
</feature>
<reference evidence="4" key="1">
    <citation type="submission" date="2020-07" db="EMBL/GenBank/DDBJ databases">
        <title>Vallitalea pronyensis genome.</title>
        <authorList>
            <person name="Postec A."/>
        </authorList>
    </citation>
    <scope>NUCLEOTIDE SEQUENCE</scope>
    <source>
        <strain evidence="4">FatNI3</strain>
    </source>
</reference>
<dbReference type="GO" id="GO:0009166">
    <property type="term" value="P:nucleotide catabolic process"/>
    <property type="evidence" value="ECO:0007669"/>
    <property type="project" value="InterPro"/>
</dbReference>
<dbReference type="InterPro" id="IPR036907">
    <property type="entry name" value="5'-Nucleotdase_C_sf"/>
</dbReference>
<accession>A0A8J8MMC4</accession>
<gene>
    <name evidence="4" type="ORF">HZI73_17110</name>
</gene>
<dbReference type="EMBL" id="CP058649">
    <property type="protein sequence ID" value="QUI23903.1"/>
    <property type="molecule type" value="Genomic_DNA"/>
</dbReference>
<keyword evidence="1 2" id="KW-0732">Signal</keyword>
<organism evidence="4 5">
    <name type="scientific">Vallitalea pronyensis</name>
    <dbReference type="NCBI Taxonomy" id="1348613"/>
    <lineage>
        <taxon>Bacteria</taxon>
        <taxon>Bacillati</taxon>
        <taxon>Bacillota</taxon>
        <taxon>Clostridia</taxon>
        <taxon>Lachnospirales</taxon>
        <taxon>Vallitaleaceae</taxon>
        <taxon>Vallitalea</taxon>
    </lineage>
</organism>
<dbReference type="AlphaFoldDB" id="A0A8J8MMC4"/>
<dbReference type="Gene3D" id="3.60.21.10">
    <property type="match status" value="2"/>
</dbReference>
<dbReference type="CDD" id="cd00118">
    <property type="entry name" value="LysM"/>
    <property type="match status" value="1"/>
</dbReference>
<dbReference type="Gene3D" id="3.90.780.10">
    <property type="entry name" value="5'-Nucleotidase, C-terminal domain"/>
    <property type="match status" value="2"/>
</dbReference>
<dbReference type="PROSITE" id="PS51782">
    <property type="entry name" value="LYSM"/>
    <property type="match status" value="1"/>
</dbReference>
<name>A0A8J8MMC4_9FIRM</name>
<dbReference type="SUPFAM" id="SSF56300">
    <property type="entry name" value="Metallo-dependent phosphatases"/>
    <property type="match status" value="2"/>
</dbReference>
<dbReference type="GO" id="GO:0046872">
    <property type="term" value="F:metal ion binding"/>
    <property type="evidence" value="ECO:0007669"/>
    <property type="project" value="InterPro"/>
</dbReference>
<protein>
    <submittedName>
        <fullName evidence="4">5'-nucleotidase C-terminal domain-containing protein</fullName>
    </submittedName>
</protein>
<feature type="chain" id="PRO_5035258986" evidence="2">
    <location>
        <begin position="27"/>
        <end position="1139"/>
    </location>
</feature>
<dbReference type="PRINTS" id="PR01607">
    <property type="entry name" value="APYRASEFAMLY"/>
</dbReference>
<dbReference type="Pfam" id="PF00149">
    <property type="entry name" value="Metallophos"/>
    <property type="match status" value="2"/>
</dbReference>
<dbReference type="InterPro" id="IPR004843">
    <property type="entry name" value="Calcineurin-like_PHP"/>
</dbReference>
<dbReference type="Pfam" id="PF02872">
    <property type="entry name" value="5_nucleotid_C"/>
    <property type="match status" value="2"/>
</dbReference>
<evidence type="ECO:0000313" key="5">
    <source>
        <dbReference type="Proteomes" id="UP000683246"/>
    </source>
</evidence>